<dbReference type="AlphaFoldDB" id="A0A931GS43"/>
<sequence>MDPVLRVHDLAVTKTGSSYAFDAEEGLNILINDREAGSSTLALALAGRFRPTAGSVDLLGSPSTPKERFSAVALAGKELIDDLDRLVPVRDLIREQISWSQRFFVPVPRHDLLQHSRLAPWVEDLELSDLDVNDKVGDLHPTTRLQLRVLLALVARPDARLLIVDDVDQLRSLELRDQLLGNLSRIAEKVPVLALTVNDVPKEFPGEAPVNVIDLRGHHWSTDEEELA</sequence>
<dbReference type="EMBL" id="JADOUE010000001">
    <property type="protein sequence ID" value="MBG6122653.1"/>
    <property type="molecule type" value="Genomic_DNA"/>
</dbReference>
<dbReference type="SUPFAM" id="SSF52540">
    <property type="entry name" value="P-loop containing nucleoside triphosphate hydrolases"/>
    <property type="match status" value="1"/>
</dbReference>
<keyword evidence="2" id="KW-1185">Reference proteome</keyword>
<protein>
    <submittedName>
        <fullName evidence="1">ABC-type uncharacterized transport system ATPase subunit</fullName>
    </submittedName>
</protein>
<reference evidence="1" key="1">
    <citation type="submission" date="2020-11" db="EMBL/GenBank/DDBJ databases">
        <title>Sequencing the genomes of 1000 actinobacteria strains.</title>
        <authorList>
            <person name="Klenk H.-P."/>
        </authorList>
    </citation>
    <scope>NUCLEOTIDE SEQUENCE</scope>
    <source>
        <strain evidence="1">DSM 45632</strain>
    </source>
</reference>
<comment type="caution">
    <text evidence="1">The sequence shown here is derived from an EMBL/GenBank/DDBJ whole genome shotgun (WGS) entry which is preliminary data.</text>
</comment>
<dbReference type="Gene3D" id="3.40.50.300">
    <property type="entry name" value="P-loop containing nucleotide triphosphate hydrolases"/>
    <property type="match status" value="1"/>
</dbReference>
<gene>
    <name evidence="1" type="ORF">IW254_001622</name>
</gene>
<proteinExistence type="predicted"/>
<dbReference type="RefSeq" id="WP_196825016.1">
    <property type="nucleotide sequence ID" value="NZ_CP046980.1"/>
</dbReference>
<dbReference type="Proteomes" id="UP000658613">
    <property type="component" value="Unassembled WGS sequence"/>
</dbReference>
<name>A0A931GS43_9CORY</name>
<organism evidence="1 2">
    <name type="scientific">Corynebacterium aquatimens</name>
    <dbReference type="NCBI Taxonomy" id="1190508"/>
    <lineage>
        <taxon>Bacteria</taxon>
        <taxon>Bacillati</taxon>
        <taxon>Actinomycetota</taxon>
        <taxon>Actinomycetes</taxon>
        <taxon>Mycobacteriales</taxon>
        <taxon>Corynebacteriaceae</taxon>
        <taxon>Corynebacterium</taxon>
    </lineage>
</organism>
<dbReference type="InterPro" id="IPR027417">
    <property type="entry name" value="P-loop_NTPase"/>
</dbReference>
<accession>A0A931GS43</accession>
<evidence type="ECO:0000313" key="1">
    <source>
        <dbReference type="EMBL" id="MBG6122653.1"/>
    </source>
</evidence>
<evidence type="ECO:0000313" key="2">
    <source>
        <dbReference type="Proteomes" id="UP000658613"/>
    </source>
</evidence>